<keyword evidence="2" id="KW-1185">Reference proteome</keyword>
<name>A0A059KGM6_9BURK</name>
<gene>
    <name evidence="1" type="ORF">X805_37990</name>
</gene>
<evidence type="ECO:0000313" key="1">
    <source>
        <dbReference type="EMBL" id="KDB50591.1"/>
    </source>
</evidence>
<dbReference type="Proteomes" id="UP000026714">
    <property type="component" value="Unassembled WGS sequence"/>
</dbReference>
<dbReference type="STRING" id="34103.SAMN05421778_111134"/>
<dbReference type="EMBL" id="AZRA01000125">
    <property type="protein sequence ID" value="KDB50591.1"/>
    <property type="molecule type" value="Genomic_DNA"/>
</dbReference>
<accession>A0A059KGM6</accession>
<reference evidence="1 2" key="1">
    <citation type="journal article" date="2014" name="FEMS Microbiol. Ecol.">
        <title>Sphaerotilus natans encrusted with nanoball-shaped Fe(III) oxide minerals formed by nitrate-reducing mixotrophic Fe(II) oxidation.</title>
        <authorList>
            <person name="Park S."/>
            <person name="Kim D.H."/>
            <person name="Lee J.H."/>
            <person name="Hur H.G."/>
        </authorList>
    </citation>
    <scope>NUCLEOTIDE SEQUENCE [LARGE SCALE GENOMIC DNA]</scope>
    <source>
        <strain evidence="1 2">DSM 6575</strain>
    </source>
</reference>
<sequence length="71" mass="7752">MWPITVQIRNDSAFPISDQSTGMFVPAASSVEMVLFDAEHARHVREAVTRAARTICLAASAISFVGFPDQE</sequence>
<comment type="caution">
    <text evidence="1">The sequence shown here is derived from an EMBL/GenBank/DDBJ whole genome shotgun (WGS) entry which is preliminary data.</text>
</comment>
<protein>
    <submittedName>
        <fullName evidence="1">Uncharacterized protein</fullName>
    </submittedName>
</protein>
<dbReference type="AlphaFoldDB" id="A0A059KGM6"/>
<evidence type="ECO:0000313" key="2">
    <source>
        <dbReference type="Proteomes" id="UP000026714"/>
    </source>
</evidence>
<proteinExistence type="predicted"/>
<organism evidence="1 2">
    <name type="scientific">Sphaerotilus natans subsp. natans DSM 6575</name>
    <dbReference type="NCBI Taxonomy" id="1286631"/>
    <lineage>
        <taxon>Bacteria</taxon>
        <taxon>Pseudomonadati</taxon>
        <taxon>Pseudomonadota</taxon>
        <taxon>Betaproteobacteria</taxon>
        <taxon>Burkholderiales</taxon>
        <taxon>Sphaerotilaceae</taxon>
        <taxon>Sphaerotilus</taxon>
    </lineage>
</organism>